<evidence type="ECO:0000256" key="6">
    <source>
        <dbReference type="ARBA" id="ARBA00022692"/>
    </source>
</evidence>
<feature type="transmembrane region" description="Helical" evidence="9">
    <location>
        <begin position="531"/>
        <end position="562"/>
    </location>
</feature>
<dbReference type="Gene3D" id="3.30.2090.10">
    <property type="entry name" value="Multidrug efflux transporter AcrB TolC docking domain, DN and DC subdomains"/>
    <property type="match status" value="2"/>
</dbReference>
<evidence type="ECO:0000256" key="1">
    <source>
        <dbReference type="ARBA" id="ARBA00004429"/>
    </source>
</evidence>
<evidence type="ECO:0000256" key="3">
    <source>
        <dbReference type="ARBA" id="ARBA00022448"/>
    </source>
</evidence>
<dbReference type="FunFam" id="3.30.70.1430:FF:000001">
    <property type="entry name" value="Efflux pump membrane transporter"/>
    <property type="match status" value="1"/>
</dbReference>
<dbReference type="AlphaFoldDB" id="A0A1P8MQQ8"/>
<evidence type="ECO:0000256" key="7">
    <source>
        <dbReference type="ARBA" id="ARBA00022989"/>
    </source>
</evidence>
<dbReference type="InterPro" id="IPR004764">
    <property type="entry name" value="MdtF-like"/>
</dbReference>
<dbReference type="PROSITE" id="PS50156">
    <property type="entry name" value="SSD"/>
    <property type="match status" value="1"/>
</dbReference>
<keyword evidence="7 9" id="KW-1133">Transmembrane helix</keyword>
<dbReference type="Gene3D" id="3.30.70.1430">
    <property type="entry name" value="Multidrug efflux transporter AcrB pore domain"/>
    <property type="match status" value="2"/>
</dbReference>
<feature type="transmembrane region" description="Helical" evidence="9">
    <location>
        <begin position="367"/>
        <end position="387"/>
    </location>
</feature>
<comment type="similarity">
    <text evidence="2 9">Belongs to the resistance-nodulation-cell division (RND) (TC 2.A.6) family.</text>
</comment>
<accession>A0A1P8MQQ8</accession>
<dbReference type="Gene3D" id="3.30.70.1320">
    <property type="entry name" value="Multidrug efflux transporter AcrB pore domain like"/>
    <property type="match status" value="1"/>
</dbReference>
<proteinExistence type="inferred from homology"/>
<evidence type="ECO:0000256" key="9">
    <source>
        <dbReference type="RuleBase" id="RU364070"/>
    </source>
</evidence>
<reference evidence="11 12" key="1">
    <citation type="submission" date="2017-01" db="EMBL/GenBank/DDBJ databases">
        <title>Complete genome of Tateyamaria omphalii DOK1-4 isolated from seawater in Dokdo.</title>
        <authorList>
            <person name="Kim J.H."/>
            <person name="Chi W.-J."/>
        </authorList>
    </citation>
    <scope>NUCLEOTIDE SEQUENCE [LARGE SCALE GENOMIC DNA]</scope>
    <source>
        <strain evidence="11 12">DOK1-4</strain>
    </source>
</reference>
<dbReference type="NCBIfam" id="NF000282">
    <property type="entry name" value="RND_permease_1"/>
    <property type="match status" value="1"/>
</dbReference>
<feature type="transmembrane region" description="Helical" evidence="9">
    <location>
        <begin position="906"/>
        <end position="926"/>
    </location>
</feature>
<evidence type="ECO:0000256" key="4">
    <source>
        <dbReference type="ARBA" id="ARBA00022475"/>
    </source>
</evidence>
<protein>
    <recommendedName>
        <fullName evidence="9">Efflux pump membrane transporter</fullName>
    </recommendedName>
</protein>
<feature type="transmembrane region" description="Helical" evidence="9">
    <location>
        <begin position="340"/>
        <end position="360"/>
    </location>
</feature>
<dbReference type="InterPro" id="IPR000731">
    <property type="entry name" value="SSD"/>
</dbReference>
<evidence type="ECO:0000256" key="5">
    <source>
        <dbReference type="ARBA" id="ARBA00022519"/>
    </source>
</evidence>
<dbReference type="Gene3D" id="1.20.1640.10">
    <property type="entry name" value="Multidrug efflux transporter AcrB transmembrane domain"/>
    <property type="match status" value="2"/>
</dbReference>
<feature type="transmembrane region" description="Helical" evidence="9">
    <location>
        <begin position="470"/>
        <end position="497"/>
    </location>
</feature>
<evidence type="ECO:0000256" key="8">
    <source>
        <dbReference type="ARBA" id="ARBA00023136"/>
    </source>
</evidence>
<dbReference type="InterPro" id="IPR001036">
    <property type="entry name" value="Acrflvin-R"/>
</dbReference>
<feature type="transmembrane region" description="Helical" evidence="9">
    <location>
        <begin position="393"/>
        <end position="417"/>
    </location>
</feature>
<dbReference type="SUPFAM" id="SSF82693">
    <property type="entry name" value="Multidrug efflux transporter AcrB pore domain, PN1, PN2, PC1 and PC2 subdomains"/>
    <property type="match status" value="4"/>
</dbReference>
<dbReference type="EMBL" id="CP019312">
    <property type="protein sequence ID" value="APX10385.1"/>
    <property type="molecule type" value="Genomic_DNA"/>
</dbReference>
<feature type="transmembrane region" description="Helical" evidence="9">
    <location>
        <begin position="9"/>
        <end position="28"/>
    </location>
</feature>
<dbReference type="NCBIfam" id="TIGR00915">
    <property type="entry name" value="2A0602"/>
    <property type="match status" value="1"/>
</dbReference>
<feature type="transmembrane region" description="Helical" evidence="9">
    <location>
        <begin position="1010"/>
        <end position="1036"/>
    </location>
</feature>
<dbReference type="Pfam" id="PF00873">
    <property type="entry name" value="ACR_tran"/>
    <property type="match status" value="1"/>
</dbReference>
<dbReference type="PRINTS" id="PR00702">
    <property type="entry name" value="ACRIFLAVINRP"/>
</dbReference>
<dbReference type="PANTHER" id="PTHR32063">
    <property type="match status" value="1"/>
</dbReference>
<dbReference type="FunFam" id="1.20.1640.10:FF:000001">
    <property type="entry name" value="Efflux pump membrane transporter"/>
    <property type="match status" value="1"/>
</dbReference>
<dbReference type="Gene3D" id="3.30.70.1440">
    <property type="entry name" value="Multidrug efflux transporter AcrB pore domain"/>
    <property type="match status" value="1"/>
</dbReference>
<keyword evidence="3 9" id="KW-0813">Transport</keyword>
<dbReference type="STRING" id="299262.BWR18_00735"/>
<feature type="transmembrane region" description="Helical" evidence="9">
    <location>
        <begin position="438"/>
        <end position="458"/>
    </location>
</feature>
<dbReference type="SUPFAM" id="SSF82714">
    <property type="entry name" value="Multidrug efflux transporter AcrB TolC docking domain, DN and DC subdomains"/>
    <property type="match status" value="2"/>
</dbReference>
<feature type="domain" description="SSD" evidence="10">
    <location>
        <begin position="332"/>
        <end position="495"/>
    </location>
</feature>
<dbReference type="OrthoDB" id="9807350at2"/>
<dbReference type="InterPro" id="IPR027463">
    <property type="entry name" value="AcrB_DN_DC_subdom"/>
</dbReference>
<evidence type="ECO:0000313" key="12">
    <source>
        <dbReference type="Proteomes" id="UP000186336"/>
    </source>
</evidence>
<dbReference type="PANTHER" id="PTHR32063:SF11">
    <property type="entry name" value="CATION OR DRUG EFFLUX SYSTEM PROTEIN"/>
    <property type="match status" value="1"/>
</dbReference>
<dbReference type="GO" id="GO:0005886">
    <property type="term" value="C:plasma membrane"/>
    <property type="evidence" value="ECO:0007669"/>
    <property type="project" value="UniProtKB-SubCell"/>
</dbReference>
<evidence type="ECO:0000313" key="11">
    <source>
        <dbReference type="EMBL" id="APX10385.1"/>
    </source>
</evidence>
<evidence type="ECO:0000259" key="10">
    <source>
        <dbReference type="PROSITE" id="PS50156"/>
    </source>
</evidence>
<dbReference type="GO" id="GO:0015562">
    <property type="term" value="F:efflux transmembrane transporter activity"/>
    <property type="evidence" value="ECO:0007669"/>
    <property type="project" value="InterPro"/>
</dbReference>
<sequence>MGRFFVTRPIFAIVVSIVMTIVGLISYFQLPIEQYPQIAPPSIVVQASYPGADAETIANTVATPLEQEINGVEGMLYLSSYSTADGSMSLTITFELGTDLDTAQVLVQNRVAIAEPRLPQEVRSLGVTTTKSSPDLMMVVHMLSPDESFDQLYVSNYARARVRDRLIRIDGVGSLLIFGEREFSARVWLDPDKLTSLGLTAGDVVGALREQNVQVSGGSLGAPPNAADNAFQVSITTQGRLEDPREFGRVIVKASEDGRVVRVRDVARVEIGARSYVTNSYLDNSPAVALGVFQRPGSNALDTAAEVRATMDELAEDFPRGLEYRVVYNPTEFISASIDAVYTTLFEAVLLVVIVILVFLQSWRTAIIPLLAVPVSLIATFAVMLALGYTLNLLTLFGLILAIGIVVDDAIVVVENVERNIQDGLSPREASARTMDEVQSAIIGTSLVLIAVFVPAALVPGITGQFYRQFAVTIAVATVISSINSLSLSPALAALLLKPHDAKPSRNPLARVGNFLASGFNRGFEAMTRGYAAIVGVLVGTWGMIAVTFLAFIALLGSAWWVNEQVPTGFIPDADQGYAIVVVQLPEGASLDRTDAVMRQATEIALETPGVTNAVAFAGFSGATFTNASNQGVIFTTFAPFEERLESGLNADAIVGQIFGRMQAIREAFIIAIAPPAVSGVGTGGGFKMQLQDNESADMTRVLNTAYAIMGASQQSDTVTGVFTTFSASSPQVFLEIDRVRAQMLNVPIGEIFETLSINLGSAYVNDFNAFGRLFQVRAQADQQFRLEEEDIRALRVRTATGALVPLGTLVSVVDTAGPALVQRYNQLVSVPIQGNTGPGVSTGDALIAMEELAEQLMPPGVSYEWTELALQERNQGNTATYIFAFSVLFAFLFLAALYESWVLPLAIILVVPLAVLSALSGVMLRGMDNNILTQVGLIVLVGLSAKNAILIVEFAKQAQEEKGMSPAEAAVDACRLRLRPILMTAFAFILGVVPLMIATGPGAEMRQALGTAVFFGMSGVTFLGLFFTPVFYVALRRIFPVRSPDGDTAPKPA</sequence>
<organism evidence="11 12">
    <name type="scientific">Tateyamaria omphalii</name>
    <dbReference type="NCBI Taxonomy" id="299262"/>
    <lineage>
        <taxon>Bacteria</taxon>
        <taxon>Pseudomonadati</taxon>
        <taxon>Pseudomonadota</taxon>
        <taxon>Alphaproteobacteria</taxon>
        <taxon>Rhodobacterales</taxon>
        <taxon>Roseobacteraceae</taxon>
        <taxon>Tateyamaria</taxon>
    </lineage>
</organism>
<dbReference type="GO" id="GO:0042910">
    <property type="term" value="F:xenobiotic transmembrane transporter activity"/>
    <property type="evidence" value="ECO:0007669"/>
    <property type="project" value="TreeGrafter"/>
</dbReference>
<keyword evidence="8 9" id="KW-0472">Membrane</keyword>
<dbReference type="Proteomes" id="UP000186336">
    <property type="component" value="Chromosome"/>
</dbReference>
<feature type="transmembrane region" description="Helical" evidence="9">
    <location>
        <begin position="977"/>
        <end position="998"/>
    </location>
</feature>
<comment type="subcellular location">
    <subcellularLocation>
        <location evidence="1 9">Cell inner membrane</location>
        <topology evidence="1 9">Multi-pass membrane protein</topology>
    </subcellularLocation>
</comment>
<dbReference type="RefSeq" id="WP_076626229.1">
    <property type="nucleotide sequence ID" value="NZ_CP019312.1"/>
</dbReference>
<gene>
    <name evidence="11" type="ORF">BWR18_00735</name>
</gene>
<dbReference type="KEGG" id="tom:BWR18_00735"/>
<keyword evidence="5 9" id="KW-0997">Cell inner membrane</keyword>
<keyword evidence="6 9" id="KW-0812">Transmembrane</keyword>
<feature type="transmembrane region" description="Helical" evidence="9">
    <location>
        <begin position="932"/>
        <end position="956"/>
    </location>
</feature>
<name>A0A1P8MQQ8_9RHOB</name>
<keyword evidence="12" id="KW-1185">Reference proteome</keyword>
<dbReference type="GO" id="GO:0009636">
    <property type="term" value="P:response to toxic substance"/>
    <property type="evidence" value="ECO:0007669"/>
    <property type="project" value="UniProtKB-ARBA"/>
</dbReference>
<feature type="transmembrane region" description="Helical" evidence="9">
    <location>
        <begin position="880"/>
        <end position="899"/>
    </location>
</feature>
<evidence type="ECO:0000256" key="2">
    <source>
        <dbReference type="ARBA" id="ARBA00010942"/>
    </source>
</evidence>
<dbReference type="SUPFAM" id="SSF82866">
    <property type="entry name" value="Multidrug efflux transporter AcrB transmembrane domain"/>
    <property type="match status" value="2"/>
</dbReference>
<keyword evidence="4" id="KW-1003">Cell membrane</keyword>